<dbReference type="RefSeq" id="XP_056513224.1">
    <property type="nucleotide sequence ID" value="XM_056655197.1"/>
</dbReference>
<feature type="compositionally biased region" description="Polar residues" evidence="1">
    <location>
        <begin position="149"/>
        <end position="235"/>
    </location>
</feature>
<feature type="compositionally biased region" description="Pro residues" evidence="1">
    <location>
        <begin position="448"/>
        <end position="460"/>
    </location>
</feature>
<feature type="compositionally biased region" description="Polar residues" evidence="1">
    <location>
        <begin position="417"/>
        <end position="426"/>
    </location>
</feature>
<evidence type="ECO:0000256" key="1">
    <source>
        <dbReference type="SAM" id="MobiDB-lite"/>
    </source>
</evidence>
<feature type="region of interest" description="Disordered" evidence="1">
    <location>
        <begin position="728"/>
        <end position="841"/>
    </location>
</feature>
<feature type="region of interest" description="Disordered" evidence="1">
    <location>
        <begin position="995"/>
        <end position="1020"/>
    </location>
</feature>
<feature type="compositionally biased region" description="Polar residues" evidence="1">
    <location>
        <begin position="54"/>
        <end position="88"/>
    </location>
</feature>
<evidence type="ECO:0000313" key="3">
    <source>
        <dbReference type="Proteomes" id="UP001141434"/>
    </source>
</evidence>
<feature type="compositionally biased region" description="Polar residues" evidence="1">
    <location>
        <begin position="541"/>
        <end position="558"/>
    </location>
</feature>
<feature type="compositionally biased region" description="Polar residues" evidence="1">
    <location>
        <begin position="267"/>
        <end position="280"/>
    </location>
</feature>
<dbReference type="Proteomes" id="UP001141434">
    <property type="component" value="Unassembled WGS sequence"/>
</dbReference>
<feature type="compositionally biased region" description="Polar residues" evidence="1">
    <location>
        <begin position="361"/>
        <end position="374"/>
    </location>
</feature>
<dbReference type="GeneID" id="81394365"/>
<comment type="caution">
    <text evidence="2">The sequence shown here is derived from an EMBL/GenBank/DDBJ whole genome shotgun (WGS) entry which is preliminary data.</text>
</comment>
<proteinExistence type="predicted"/>
<feature type="compositionally biased region" description="Pro residues" evidence="1">
    <location>
        <begin position="810"/>
        <end position="819"/>
    </location>
</feature>
<dbReference type="AlphaFoldDB" id="A0A9W9FLK3"/>
<reference evidence="2" key="2">
    <citation type="journal article" date="2023" name="IMA Fungus">
        <title>Comparative genomic study of the Penicillium genus elucidates a diverse pangenome and 15 lateral gene transfer events.</title>
        <authorList>
            <person name="Petersen C."/>
            <person name="Sorensen T."/>
            <person name="Nielsen M.R."/>
            <person name="Sondergaard T.E."/>
            <person name="Sorensen J.L."/>
            <person name="Fitzpatrick D.A."/>
            <person name="Frisvad J.C."/>
            <person name="Nielsen K.L."/>
        </authorList>
    </citation>
    <scope>NUCLEOTIDE SEQUENCE</scope>
    <source>
        <strain evidence="2">IBT 34128</strain>
    </source>
</reference>
<feature type="compositionally biased region" description="Polar residues" evidence="1">
    <location>
        <begin position="478"/>
        <end position="487"/>
    </location>
</feature>
<feature type="compositionally biased region" description="Pro residues" evidence="1">
    <location>
        <begin position="736"/>
        <end position="775"/>
    </location>
</feature>
<feature type="compositionally biased region" description="Low complexity" evidence="1">
    <location>
        <begin position="236"/>
        <end position="251"/>
    </location>
</feature>
<feature type="compositionally biased region" description="Low complexity" evidence="1">
    <location>
        <begin position="461"/>
        <end position="477"/>
    </location>
</feature>
<name>A0A9W9FLK3_9EURO</name>
<accession>A0A9W9FLK3</accession>
<dbReference type="OrthoDB" id="5424797at2759"/>
<protein>
    <submittedName>
        <fullName evidence="2">Uncharacterized protein</fullName>
    </submittedName>
</protein>
<feature type="compositionally biased region" description="Polar residues" evidence="1">
    <location>
        <begin position="567"/>
        <end position="576"/>
    </location>
</feature>
<keyword evidence="3" id="KW-1185">Reference proteome</keyword>
<sequence length="1033" mass="111170">MTNPDVDNLDWLQAYLPNRTSNAAPSYNAMESRGPQPHPAFNDATQIAHGALMRSQQSHYPYNTPSYPSAETNRGLTSSQFGHNSQGQHDGPQYRDSQRQQYVRPADINPPTFYQPDVSGRSSASSSPSISTRPSQQTPQPQTQRSYHPATQQVASRSSYQNQAPVSQPESRQAQTPQQSTTCRQPISLSTYPSQYQNQSPAASSESRQAQNHHQLAGNRQETSRSPYQSPYQNQSPAPSETPRRSSTSPAGHSNRGSPFIAPGNTRPVTSGQKSHTPVTNPVPLKSPQQNPASASTQPAPKLATSTSVSDQPSSFMSSETFNPMVSPRGFNTSASRSTLEPRSLVGKGSATPASAPLASKVSQASPQGSSATTKPAIVAAATPPTSTQELNTTMPSTAPASTSVTVHCHQAPSGITPVSATTTSPYFPGKPHSRPVSTGKRGRPRIYPSPEPRAKPPGPSKATTSSISTAASQPPTVSSSPASNSEQLRKLPPPEGSNLAGSRLPAAPTPPRTMNARPQHVLHSSQAMPPIGTSGAASVIQKTGTPSSQPGSIQPNTHPKLPPTFPVTQPSSKPSHGQPPNKVRRILSPGGPTTPLSEPPSKIDLSRYPNPASSSHVKLRTDLCQILDKNDAARKEEYDATTIARDVLINANRHPTEKHLNHHLEKVRNSFSLDLRVDLATFRWDLVDAPRDRVHVPAKPVGSHDHGMRPEAAQYYSPLAALPFKPHSYHSRPISPSPLPPVRSTPVPSSKPPQPPTQPPAQPPKSHPPPPSPKTTPTRKRPLPTEARPTSAQVSQSPRTHELSQPQVVIPPSPNPMPPKKKPGRPPGRPAGRTPGRPKKVEVAITKQPPKPAKEVPKYQVFSCLWGGCAAELHNLAALQGHILKVHVPHNMYCEWKECERPGPMTASNLWEHVHKTHMEPVAWELGDGPVVPGIADKKLQGPPFSPSFSPLTSHISRKPAMILPADPSMINAFSRVHGTTVMVHKAKAFVNGGSHWKQQTGPEVDQSDRKLSTPSRQYKADDKDVACLTVY</sequence>
<dbReference type="EMBL" id="JAPMSZ010000005">
    <property type="protein sequence ID" value="KAJ5102393.1"/>
    <property type="molecule type" value="Genomic_DNA"/>
</dbReference>
<gene>
    <name evidence="2" type="ORF">NUU61_004615</name>
</gene>
<feature type="region of interest" description="Disordered" evidence="1">
    <location>
        <begin position="21"/>
        <end position="617"/>
    </location>
</feature>
<reference evidence="2" key="1">
    <citation type="submission" date="2022-11" db="EMBL/GenBank/DDBJ databases">
        <authorList>
            <person name="Petersen C."/>
        </authorList>
    </citation>
    <scope>NUCLEOTIDE SEQUENCE</scope>
    <source>
        <strain evidence="2">IBT 34128</strain>
    </source>
</reference>
<feature type="compositionally biased region" description="Polar residues" evidence="1">
    <location>
        <begin position="789"/>
        <end position="808"/>
    </location>
</feature>
<feature type="compositionally biased region" description="Polar residues" evidence="1">
    <location>
        <begin position="287"/>
        <end position="341"/>
    </location>
</feature>
<evidence type="ECO:0000313" key="2">
    <source>
        <dbReference type="EMBL" id="KAJ5102393.1"/>
    </source>
</evidence>
<feature type="compositionally biased region" description="Low complexity" evidence="1">
    <location>
        <begin position="119"/>
        <end position="146"/>
    </location>
</feature>
<organism evidence="2 3">
    <name type="scientific">Penicillium alfredii</name>
    <dbReference type="NCBI Taxonomy" id="1506179"/>
    <lineage>
        <taxon>Eukaryota</taxon>
        <taxon>Fungi</taxon>
        <taxon>Dikarya</taxon>
        <taxon>Ascomycota</taxon>
        <taxon>Pezizomycotina</taxon>
        <taxon>Eurotiomycetes</taxon>
        <taxon>Eurotiomycetidae</taxon>
        <taxon>Eurotiales</taxon>
        <taxon>Aspergillaceae</taxon>
        <taxon>Penicillium</taxon>
    </lineage>
</organism>
<feature type="compositionally biased region" description="Low complexity" evidence="1">
    <location>
        <begin position="393"/>
        <end position="407"/>
    </location>
</feature>